<dbReference type="GO" id="GO:0032259">
    <property type="term" value="P:methylation"/>
    <property type="evidence" value="ECO:0007669"/>
    <property type="project" value="UniProtKB-KW"/>
</dbReference>
<keyword evidence="2" id="KW-0489">Methyltransferase</keyword>
<gene>
    <name evidence="6" type="ORF">LCGC14_1837770</name>
</gene>
<evidence type="ECO:0000259" key="5">
    <source>
        <dbReference type="PROSITE" id="PS51330"/>
    </source>
</evidence>
<dbReference type="GO" id="GO:0004146">
    <property type="term" value="F:dihydrofolate reductase activity"/>
    <property type="evidence" value="ECO:0007669"/>
    <property type="project" value="InterPro"/>
</dbReference>
<dbReference type="GO" id="GO:0005739">
    <property type="term" value="C:mitochondrion"/>
    <property type="evidence" value="ECO:0007669"/>
    <property type="project" value="TreeGrafter"/>
</dbReference>
<dbReference type="CDD" id="cd00351">
    <property type="entry name" value="TS_Pyrimidine_HMase"/>
    <property type="match status" value="1"/>
</dbReference>
<dbReference type="InterPro" id="IPR024072">
    <property type="entry name" value="DHFR-like_dom_sf"/>
</dbReference>
<dbReference type="InterPro" id="IPR036926">
    <property type="entry name" value="Thymidate_synth/dCMP_Mease_sf"/>
</dbReference>
<accession>A0A0F9GEB0</accession>
<evidence type="ECO:0000256" key="2">
    <source>
        <dbReference type="ARBA" id="ARBA00022603"/>
    </source>
</evidence>
<dbReference type="CDD" id="cd00209">
    <property type="entry name" value="DHFR"/>
    <property type="match status" value="1"/>
</dbReference>
<sequence length="468" mass="54576">MYKNINLIVACQRQDWGIAMNGELPWKAPTDMRHFKQVTSETKNYNLRNAVVMGRKTYDTIGRPLPNRMNYVVTRNPDLLQITGKDLCYVPSLKEALEQSTANQDIERVFIIGGADMYMQSLTEWRRWIDTTYLTLIDTEYPCDQFLSQKLVEENHNLVSTQEHVEKNGTRVVFQELRARNLGEEEYLNLMRRILQNGTRRSNRTGIDIISLFGERMVFDINTNIPFLTTKRLAWKTMLRELLWFISGDTNNATLQAKNVHIWDKNSTREYLDSIGLYEREEGDLGQVYGFQWRHFGAEYTNCHADYTGKGVDQLQEVIRLIKEDPDSRRIILSAWNPLAQPSMVLPACHLLSQWYVRDGKYLDCQMYQRSGDVALGVPFNIASYSLLTYMLAQVTGLQPGMYTHILGDAHIYVNHIEAVKQQFDRVAYTFPRLRFTRQVPDIDDFKEEDFEVLDYRCHPTIKMVMAV</sequence>
<dbReference type="Pfam" id="PF00303">
    <property type="entry name" value="Thymidylat_synt"/>
    <property type="match status" value="1"/>
</dbReference>
<protein>
    <recommendedName>
        <fullName evidence="1">thymidylate synthase</fullName>
        <ecNumber evidence="1">2.1.1.45</ecNumber>
    </recommendedName>
</protein>
<dbReference type="FunFam" id="3.30.572.10:FF:000013">
    <property type="entry name" value="Thymidylate synthase"/>
    <property type="match status" value="1"/>
</dbReference>
<dbReference type="GO" id="GO:0046654">
    <property type="term" value="P:tetrahydrofolate biosynthetic process"/>
    <property type="evidence" value="ECO:0007669"/>
    <property type="project" value="InterPro"/>
</dbReference>
<dbReference type="InterPro" id="IPR000398">
    <property type="entry name" value="Thymidylate_synthase"/>
</dbReference>
<dbReference type="Gene3D" id="3.40.430.10">
    <property type="entry name" value="Dihydrofolate Reductase, subunit A"/>
    <property type="match status" value="1"/>
</dbReference>
<organism evidence="6">
    <name type="scientific">marine sediment metagenome</name>
    <dbReference type="NCBI Taxonomy" id="412755"/>
    <lineage>
        <taxon>unclassified sequences</taxon>
        <taxon>metagenomes</taxon>
        <taxon>ecological metagenomes</taxon>
    </lineage>
</organism>
<dbReference type="HAMAP" id="MF_00008">
    <property type="entry name" value="Thymidy_synth_bact"/>
    <property type="match status" value="1"/>
</dbReference>
<dbReference type="PANTHER" id="PTHR11548:SF2">
    <property type="entry name" value="THYMIDYLATE SYNTHASE"/>
    <property type="match status" value="1"/>
</dbReference>
<dbReference type="AlphaFoldDB" id="A0A0F9GEB0"/>
<dbReference type="SUPFAM" id="SSF53597">
    <property type="entry name" value="Dihydrofolate reductase-like"/>
    <property type="match status" value="1"/>
</dbReference>
<dbReference type="NCBIfam" id="TIGR03284">
    <property type="entry name" value="thym_sym"/>
    <property type="match status" value="1"/>
</dbReference>
<dbReference type="GO" id="GO:0004799">
    <property type="term" value="F:thymidylate synthase activity"/>
    <property type="evidence" value="ECO:0007669"/>
    <property type="project" value="UniProtKB-EC"/>
</dbReference>
<proteinExistence type="inferred from homology"/>
<dbReference type="Pfam" id="PF00186">
    <property type="entry name" value="DHFR_1"/>
    <property type="match status" value="1"/>
</dbReference>
<evidence type="ECO:0000313" key="6">
    <source>
        <dbReference type="EMBL" id="KKL97108.1"/>
    </source>
</evidence>
<dbReference type="InterPro" id="IPR012262">
    <property type="entry name" value="DHFR-TS"/>
</dbReference>
<dbReference type="PROSITE" id="PS51330">
    <property type="entry name" value="DHFR_2"/>
    <property type="match status" value="1"/>
</dbReference>
<dbReference type="SUPFAM" id="SSF55831">
    <property type="entry name" value="Thymidylate synthase/dCMP hydroxymethylase"/>
    <property type="match status" value="1"/>
</dbReference>
<dbReference type="GO" id="GO:0006730">
    <property type="term" value="P:one-carbon metabolic process"/>
    <property type="evidence" value="ECO:0007669"/>
    <property type="project" value="InterPro"/>
</dbReference>
<evidence type="ECO:0000256" key="1">
    <source>
        <dbReference type="ARBA" id="ARBA00011947"/>
    </source>
</evidence>
<dbReference type="Gene3D" id="3.30.572.10">
    <property type="entry name" value="Thymidylate synthase/dCMP hydroxymethylase domain"/>
    <property type="match status" value="1"/>
</dbReference>
<feature type="domain" description="DHFR" evidence="5">
    <location>
        <begin position="4"/>
        <end position="179"/>
    </location>
</feature>
<keyword evidence="4" id="KW-0545">Nucleotide biosynthesis</keyword>
<dbReference type="InterPro" id="IPR023451">
    <property type="entry name" value="Thymidate_synth/dCMP_Mease_dom"/>
</dbReference>
<dbReference type="InterPro" id="IPR001796">
    <property type="entry name" value="DHFR_dom"/>
</dbReference>
<dbReference type="GO" id="GO:0005829">
    <property type="term" value="C:cytosol"/>
    <property type="evidence" value="ECO:0007669"/>
    <property type="project" value="TreeGrafter"/>
</dbReference>
<dbReference type="PANTHER" id="PTHR11548">
    <property type="entry name" value="THYMIDYLATE SYNTHASE 1"/>
    <property type="match status" value="1"/>
</dbReference>
<dbReference type="GO" id="GO:0006231">
    <property type="term" value="P:dTMP biosynthetic process"/>
    <property type="evidence" value="ECO:0007669"/>
    <property type="project" value="InterPro"/>
</dbReference>
<dbReference type="InterPro" id="IPR045097">
    <property type="entry name" value="Thymidate_synth/dCMP_Mease"/>
</dbReference>
<evidence type="ECO:0000256" key="4">
    <source>
        <dbReference type="ARBA" id="ARBA00022727"/>
    </source>
</evidence>
<dbReference type="PRINTS" id="PR00108">
    <property type="entry name" value="THYMDSNTHASE"/>
</dbReference>
<name>A0A0F9GEB0_9ZZZZ</name>
<dbReference type="EC" id="2.1.1.45" evidence="1"/>
<keyword evidence="3" id="KW-0808">Transferase</keyword>
<dbReference type="EMBL" id="LAZR01018250">
    <property type="protein sequence ID" value="KKL97108.1"/>
    <property type="molecule type" value="Genomic_DNA"/>
</dbReference>
<dbReference type="PIRSF" id="PIRSF000389">
    <property type="entry name" value="DHFR-TS"/>
    <property type="match status" value="1"/>
</dbReference>
<evidence type="ECO:0000256" key="3">
    <source>
        <dbReference type="ARBA" id="ARBA00022679"/>
    </source>
</evidence>
<reference evidence="6" key="1">
    <citation type="journal article" date="2015" name="Nature">
        <title>Complex archaea that bridge the gap between prokaryotes and eukaryotes.</title>
        <authorList>
            <person name="Spang A."/>
            <person name="Saw J.H."/>
            <person name="Jorgensen S.L."/>
            <person name="Zaremba-Niedzwiedzka K."/>
            <person name="Martijn J."/>
            <person name="Lind A.E."/>
            <person name="van Eijk R."/>
            <person name="Schleper C."/>
            <person name="Guy L."/>
            <person name="Ettema T.J."/>
        </authorList>
    </citation>
    <scope>NUCLEOTIDE SEQUENCE</scope>
</reference>
<comment type="caution">
    <text evidence="6">The sequence shown here is derived from an EMBL/GenBank/DDBJ whole genome shotgun (WGS) entry which is preliminary data.</text>
</comment>